<dbReference type="Proteomes" id="UP000693981">
    <property type="component" value="Unassembled WGS sequence"/>
</dbReference>
<dbReference type="PANTHER" id="PTHR46108">
    <property type="entry name" value="BLUE CHEESE"/>
    <property type="match status" value="1"/>
</dbReference>
<accession>A0A8T1X4J6</accession>
<dbReference type="PANTHER" id="PTHR46108:SF4">
    <property type="entry name" value="BLUE CHEESE"/>
    <property type="match status" value="1"/>
</dbReference>
<keyword evidence="1" id="KW-0853">WD repeat</keyword>
<protein>
    <submittedName>
        <fullName evidence="2">Uncharacterized protein</fullName>
    </submittedName>
</protein>
<proteinExistence type="predicted"/>
<dbReference type="Pfam" id="PF00400">
    <property type="entry name" value="WD40"/>
    <property type="match status" value="2"/>
</dbReference>
<dbReference type="InterPro" id="IPR051944">
    <property type="entry name" value="BEACH_domain_protein"/>
</dbReference>
<reference evidence="2" key="1">
    <citation type="submission" date="2021-02" db="EMBL/GenBank/DDBJ databases">
        <authorList>
            <person name="Palmer J.M."/>
        </authorList>
    </citation>
    <scope>NUCLEOTIDE SEQUENCE</scope>
    <source>
        <strain evidence="2">SCRP23</strain>
    </source>
</reference>
<evidence type="ECO:0000256" key="1">
    <source>
        <dbReference type="ARBA" id="ARBA00022574"/>
    </source>
</evidence>
<dbReference type="EMBL" id="JAGDFL010000070">
    <property type="protein sequence ID" value="KAG7398829.1"/>
    <property type="molecule type" value="Genomic_DNA"/>
</dbReference>
<evidence type="ECO:0000313" key="3">
    <source>
        <dbReference type="Proteomes" id="UP000693981"/>
    </source>
</evidence>
<dbReference type="SMART" id="SM00320">
    <property type="entry name" value="WD40"/>
    <property type="match status" value="2"/>
</dbReference>
<gene>
    <name evidence="2" type="ORF">PHYBOEH_010343</name>
</gene>
<dbReference type="OrthoDB" id="26681at2759"/>
<dbReference type="AlphaFoldDB" id="A0A8T1X4J6"/>
<sequence>MSSDRDQNGASVTITAICINEVTGDIIVASGMRFGVYDVNGVLRVCLDDSVVSFHDPAAFSRTPITSLAVNRGEECEWSADKHIVTGYADGTLRVWAYSQAASPVQEEPRSSKSKQSWSIELQGQHRVESGSAITAVCVTPDKSKLYTGTQDGQLIQWTVGSSPSR</sequence>
<name>A0A8T1X4J6_9STRA</name>
<dbReference type="InterPro" id="IPR001680">
    <property type="entry name" value="WD40_rpt"/>
</dbReference>
<comment type="caution">
    <text evidence="2">The sequence shown here is derived from an EMBL/GenBank/DDBJ whole genome shotgun (WGS) entry which is preliminary data.</text>
</comment>
<keyword evidence="3" id="KW-1185">Reference proteome</keyword>
<evidence type="ECO:0000313" key="2">
    <source>
        <dbReference type="EMBL" id="KAG7398829.1"/>
    </source>
</evidence>
<organism evidence="2 3">
    <name type="scientific">Phytophthora boehmeriae</name>
    <dbReference type="NCBI Taxonomy" id="109152"/>
    <lineage>
        <taxon>Eukaryota</taxon>
        <taxon>Sar</taxon>
        <taxon>Stramenopiles</taxon>
        <taxon>Oomycota</taxon>
        <taxon>Peronosporomycetes</taxon>
        <taxon>Peronosporales</taxon>
        <taxon>Peronosporaceae</taxon>
        <taxon>Phytophthora</taxon>
    </lineage>
</organism>